<dbReference type="AlphaFoldDB" id="A0A2V1K6M4"/>
<dbReference type="Proteomes" id="UP000245283">
    <property type="component" value="Unassembled WGS sequence"/>
</dbReference>
<name>A0A2V1K6M4_9ACTO</name>
<dbReference type="PROSITE" id="PS50889">
    <property type="entry name" value="S4"/>
    <property type="match status" value="1"/>
</dbReference>
<evidence type="ECO:0000313" key="3">
    <source>
        <dbReference type="Proteomes" id="UP000245283"/>
    </source>
</evidence>
<keyword evidence="3" id="KW-1185">Reference proteome</keyword>
<dbReference type="CDD" id="cd00165">
    <property type="entry name" value="S4"/>
    <property type="match status" value="1"/>
</dbReference>
<comment type="caution">
    <text evidence="2">The sequence shown here is derived from an EMBL/GenBank/DDBJ whole genome shotgun (WGS) entry which is preliminary data.</text>
</comment>
<dbReference type="Pfam" id="PF13275">
    <property type="entry name" value="S4_2"/>
    <property type="match status" value="1"/>
</dbReference>
<dbReference type="EMBL" id="QETB01000005">
    <property type="protein sequence ID" value="PWF25828.1"/>
    <property type="molecule type" value="Genomic_DNA"/>
</dbReference>
<dbReference type="SUPFAM" id="SSF55174">
    <property type="entry name" value="Alpha-L RNA-binding motif"/>
    <property type="match status" value="1"/>
</dbReference>
<dbReference type="InterPro" id="IPR036986">
    <property type="entry name" value="S4_RNA-bd_sf"/>
</dbReference>
<dbReference type="Gene3D" id="3.10.290.10">
    <property type="entry name" value="RNA-binding S4 domain"/>
    <property type="match status" value="1"/>
</dbReference>
<evidence type="ECO:0000313" key="2">
    <source>
        <dbReference type="EMBL" id="PWF25828.1"/>
    </source>
</evidence>
<keyword evidence="1" id="KW-0694">RNA-binding</keyword>
<proteinExistence type="predicted"/>
<sequence>MHWCRRIRSYARALDCGCNTRLARVGRHLFHSGLCRVGCDALCRGRLPRRHRGHLPTSFGYPCVREGAPVQARTRPQRSPGVTVNSIEVSLPIKLGQFVKLASLAETGGQAREMIEMGDITVNGQVETHRGHHLSNGDIVSLILADGEIAVEVAAI</sequence>
<organism evidence="2 3">
    <name type="scientific">Ancrocorticia populi</name>
    <dbReference type="NCBI Taxonomy" id="2175228"/>
    <lineage>
        <taxon>Bacteria</taxon>
        <taxon>Bacillati</taxon>
        <taxon>Actinomycetota</taxon>
        <taxon>Actinomycetes</taxon>
        <taxon>Actinomycetales</taxon>
        <taxon>Actinomycetaceae</taxon>
        <taxon>Ancrocorticia</taxon>
    </lineage>
</organism>
<accession>A0A2V1K6M4</accession>
<gene>
    <name evidence="2" type="ORF">DD236_10365</name>
</gene>
<reference evidence="3" key="1">
    <citation type="submission" date="2018-05" db="EMBL/GenBank/DDBJ databases">
        <authorList>
            <person name="Li Y."/>
        </authorList>
    </citation>
    <scope>NUCLEOTIDE SEQUENCE [LARGE SCALE GENOMIC DNA]</scope>
    <source>
        <strain evidence="3">sk1b4</strain>
    </source>
</reference>
<evidence type="ECO:0000256" key="1">
    <source>
        <dbReference type="PROSITE-ProRule" id="PRU00182"/>
    </source>
</evidence>
<dbReference type="OrthoDB" id="9811532at2"/>
<protein>
    <submittedName>
        <fullName evidence="2">Uncharacterized protein</fullName>
    </submittedName>
</protein>
<dbReference type="GO" id="GO:0003723">
    <property type="term" value="F:RNA binding"/>
    <property type="evidence" value="ECO:0007669"/>
    <property type="project" value="UniProtKB-KW"/>
</dbReference>